<organism evidence="1 2">
    <name type="scientific">Mucilaginibacter xinganensis</name>
    <dbReference type="NCBI Taxonomy" id="1234841"/>
    <lineage>
        <taxon>Bacteria</taxon>
        <taxon>Pseudomonadati</taxon>
        <taxon>Bacteroidota</taxon>
        <taxon>Sphingobacteriia</taxon>
        <taxon>Sphingobacteriales</taxon>
        <taxon>Sphingobacteriaceae</taxon>
        <taxon>Mucilaginibacter</taxon>
    </lineage>
</organism>
<accession>A0A223P231</accession>
<evidence type="ECO:0008006" key="3">
    <source>
        <dbReference type="Google" id="ProtNLM"/>
    </source>
</evidence>
<name>A0A223P231_9SPHI</name>
<evidence type="ECO:0000313" key="2">
    <source>
        <dbReference type="Proteomes" id="UP000215002"/>
    </source>
</evidence>
<dbReference type="RefSeq" id="WP_094572236.1">
    <property type="nucleotide sequence ID" value="NZ_CP022743.1"/>
</dbReference>
<protein>
    <recommendedName>
        <fullName evidence="3">Bacteriocin-type signal sequence-containing protein</fullName>
    </recommendedName>
</protein>
<reference evidence="1 2" key="1">
    <citation type="submission" date="2017-08" db="EMBL/GenBank/DDBJ databases">
        <title>Complete genome sequence of Mucilaginibacter sp. strain BJC16-A31.</title>
        <authorList>
            <consortium name="Henan University of Science and Technology"/>
            <person name="You X."/>
        </authorList>
    </citation>
    <scope>NUCLEOTIDE SEQUENCE [LARGE SCALE GENOMIC DNA]</scope>
    <source>
        <strain evidence="1 2">BJC16-A31</strain>
    </source>
</reference>
<evidence type="ECO:0000313" key="1">
    <source>
        <dbReference type="EMBL" id="ASU36172.1"/>
    </source>
</evidence>
<dbReference type="EMBL" id="CP022743">
    <property type="protein sequence ID" value="ASU36172.1"/>
    <property type="molecule type" value="Genomic_DNA"/>
</dbReference>
<dbReference type="OrthoDB" id="802638at2"/>
<gene>
    <name evidence="1" type="ORF">MuYL_4287</name>
</gene>
<keyword evidence="2" id="KW-1185">Reference proteome</keyword>
<sequence length="65" mass="6971">METQFGKRLTKEELRSVKGGKIEGCATQAGQLAAAYTLGCCYYTTGLVLCPPSNTCQYPANCPAY</sequence>
<dbReference type="AlphaFoldDB" id="A0A223P231"/>
<dbReference type="KEGG" id="muc:MuYL_4287"/>
<dbReference type="Proteomes" id="UP000215002">
    <property type="component" value="Chromosome"/>
</dbReference>
<proteinExistence type="predicted"/>